<gene>
    <name evidence="1" type="ORF">UFOPK3783_00393</name>
</gene>
<sequence>MVGYAALKAVDHAAAAVPFVFADVPRIPFMNEAPTVLTAESSLNASVMKVVLAFHFLVRVKAGANFANESG</sequence>
<dbReference type="EMBL" id="CAFBNI010000027">
    <property type="protein sequence ID" value="CAB4942415.1"/>
    <property type="molecule type" value="Genomic_DNA"/>
</dbReference>
<name>A0A6J7JGE6_9ZZZZ</name>
<accession>A0A6J7JGE6</accession>
<protein>
    <submittedName>
        <fullName evidence="1">Unannotated protein</fullName>
    </submittedName>
</protein>
<evidence type="ECO:0000313" key="1">
    <source>
        <dbReference type="EMBL" id="CAB4942415.1"/>
    </source>
</evidence>
<proteinExistence type="predicted"/>
<reference evidence="1" key="1">
    <citation type="submission" date="2020-05" db="EMBL/GenBank/DDBJ databases">
        <authorList>
            <person name="Chiriac C."/>
            <person name="Salcher M."/>
            <person name="Ghai R."/>
            <person name="Kavagutti S V."/>
        </authorList>
    </citation>
    <scope>NUCLEOTIDE SEQUENCE</scope>
</reference>
<organism evidence="1">
    <name type="scientific">freshwater metagenome</name>
    <dbReference type="NCBI Taxonomy" id="449393"/>
    <lineage>
        <taxon>unclassified sequences</taxon>
        <taxon>metagenomes</taxon>
        <taxon>ecological metagenomes</taxon>
    </lineage>
</organism>
<dbReference type="AlphaFoldDB" id="A0A6J7JGE6"/>